<evidence type="ECO:0000256" key="1">
    <source>
        <dbReference type="ARBA" id="ARBA00023125"/>
    </source>
</evidence>
<dbReference type="SUPFAM" id="SSF46689">
    <property type="entry name" value="Homeodomain-like"/>
    <property type="match status" value="1"/>
</dbReference>
<protein>
    <recommendedName>
        <fullName evidence="4">HTH tetR-type domain-containing protein</fullName>
    </recommendedName>
</protein>
<evidence type="ECO:0000256" key="3">
    <source>
        <dbReference type="SAM" id="MobiDB-lite"/>
    </source>
</evidence>
<feature type="compositionally biased region" description="Polar residues" evidence="3">
    <location>
        <begin position="1"/>
        <end position="11"/>
    </location>
</feature>
<dbReference type="PANTHER" id="PTHR30055:SF223">
    <property type="entry name" value="HTH-TYPE TRANSCRIPTIONAL REGULATOR UIDR"/>
    <property type="match status" value="1"/>
</dbReference>
<evidence type="ECO:0000313" key="6">
    <source>
        <dbReference type="Proteomes" id="UP001501183"/>
    </source>
</evidence>
<keyword evidence="1 2" id="KW-0238">DNA-binding</keyword>
<dbReference type="EMBL" id="BAABFB010000075">
    <property type="protein sequence ID" value="GAA4490590.1"/>
    <property type="molecule type" value="Genomic_DNA"/>
</dbReference>
<name>A0ABP8PSE5_9NOCA</name>
<feature type="region of interest" description="Disordered" evidence="3">
    <location>
        <begin position="1"/>
        <end position="24"/>
    </location>
</feature>
<feature type="domain" description="HTH tetR-type" evidence="4">
    <location>
        <begin position="21"/>
        <end position="81"/>
    </location>
</feature>
<accession>A0ABP8PSE5</accession>
<dbReference type="InterPro" id="IPR050109">
    <property type="entry name" value="HTH-type_TetR-like_transc_reg"/>
</dbReference>
<dbReference type="RefSeq" id="WP_345353097.1">
    <property type="nucleotide sequence ID" value="NZ_BAABFB010000075.1"/>
</dbReference>
<dbReference type="Gene3D" id="1.10.357.10">
    <property type="entry name" value="Tetracycline Repressor, domain 2"/>
    <property type="match status" value="1"/>
</dbReference>
<dbReference type="InterPro" id="IPR009057">
    <property type="entry name" value="Homeodomain-like_sf"/>
</dbReference>
<gene>
    <name evidence="5" type="ORF">GCM10023094_54170</name>
</gene>
<comment type="caution">
    <text evidence="5">The sequence shown here is derived from an EMBL/GenBank/DDBJ whole genome shotgun (WGS) entry which is preliminary data.</text>
</comment>
<dbReference type="PANTHER" id="PTHR30055">
    <property type="entry name" value="HTH-TYPE TRANSCRIPTIONAL REGULATOR RUTR"/>
    <property type="match status" value="1"/>
</dbReference>
<feature type="DNA-binding region" description="H-T-H motif" evidence="2">
    <location>
        <begin position="44"/>
        <end position="63"/>
    </location>
</feature>
<dbReference type="SUPFAM" id="SSF48498">
    <property type="entry name" value="Tetracyclin repressor-like, C-terminal domain"/>
    <property type="match status" value="1"/>
</dbReference>
<proteinExistence type="predicted"/>
<dbReference type="Proteomes" id="UP001501183">
    <property type="component" value="Unassembled WGS sequence"/>
</dbReference>
<evidence type="ECO:0000259" key="4">
    <source>
        <dbReference type="PROSITE" id="PS50977"/>
    </source>
</evidence>
<dbReference type="InterPro" id="IPR023772">
    <property type="entry name" value="DNA-bd_HTH_TetR-type_CS"/>
</dbReference>
<organism evidence="5 6">
    <name type="scientific">Rhodococcus olei</name>
    <dbReference type="NCBI Taxonomy" id="2161675"/>
    <lineage>
        <taxon>Bacteria</taxon>
        <taxon>Bacillati</taxon>
        <taxon>Actinomycetota</taxon>
        <taxon>Actinomycetes</taxon>
        <taxon>Mycobacteriales</taxon>
        <taxon>Nocardiaceae</taxon>
        <taxon>Rhodococcus</taxon>
    </lineage>
</organism>
<dbReference type="PROSITE" id="PS50977">
    <property type="entry name" value="HTH_TETR_2"/>
    <property type="match status" value="1"/>
</dbReference>
<evidence type="ECO:0000256" key="2">
    <source>
        <dbReference type="PROSITE-ProRule" id="PRU00335"/>
    </source>
</evidence>
<reference evidence="6" key="1">
    <citation type="journal article" date="2019" name="Int. J. Syst. Evol. Microbiol.">
        <title>The Global Catalogue of Microorganisms (GCM) 10K type strain sequencing project: providing services to taxonomists for standard genome sequencing and annotation.</title>
        <authorList>
            <consortium name="The Broad Institute Genomics Platform"/>
            <consortium name="The Broad Institute Genome Sequencing Center for Infectious Disease"/>
            <person name="Wu L."/>
            <person name="Ma J."/>
        </authorList>
    </citation>
    <scope>NUCLEOTIDE SEQUENCE [LARGE SCALE GENOMIC DNA]</scope>
    <source>
        <strain evidence="6">JCM 32206</strain>
    </source>
</reference>
<evidence type="ECO:0000313" key="5">
    <source>
        <dbReference type="EMBL" id="GAA4490590.1"/>
    </source>
</evidence>
<dbReference type="Pfam" id="PF00440">
    <property type="entry name" value="TetR_N"/>
    <property type="match status" value="1"/>
</dbReference>
<sequence>MTVTTSEQQEQARSARRASDGRRRRDLLSAAAQCFTELGYEATTAQAVTARAEVSRATFYAYFSSKEEVFRAVTERVCQQFLDAQHLEGPIVDDLREVLHATTAAVVELIFEHGSLVGLIDHRAQLDPEIAELWAAVRGRLVARYVRFIERINDAGEVTPCAPPAAVAQALADAQFVGAARLSAASEGERSRYISDMVAMSERLIGFS</sequence>
<dbReference type="PROSITE" id="PS01081">
    <property type="entry name" value="HTH_TETR_1"/>
    <property type="match status" value="1"/>
</dbReference>
<dbReference type="Gene3D" id="1.10.10.60">
    <property type="entry name" value="Homeodomain-like"/>
    <property type="match status" value="1"/>
</dbReference>
<keyword evidence="6" id="KW-1185">Reference proteome</keyword>
<dbReference type="InterPro" id="IPR036271">
    <property type="entry name" value="Tet_transcr_reg_TetR-rel_C_sf"/>
</dbReference>
<dbReference type="InterPro" id="IPR001647">
    <property type="entry name" value="HTH_TetR"/>
</dbReference>
<dbReference type="PRINTS" id="PR00455">
    <property type="entry name" value="HTHTETR"/>
</dbReference>